<comment type="caution">
    <text evidence="2">The sequence shown here is derived from an EMBL/GenBank/DDBJ whole genome shotgun (WGS) entry which is preliminary data.</text>
</comment>
<keyword evidence="3" id="KW-1185">Reference proteome</keyword>
<feature type="region of interest" description="Disordered" evidence="1">
    <location>
        <begin position="247"/>
        <end position="313"/>
    </location>
</feature>
<feature type="compositionally biased region" description="Low complexity" evidence="1">
    <location>
        <begin position="265"/>
        <end position="280"/>
    </location>
</feature>
<feature type="region of interest" description="Disordered" evidence="1">
    <location>
        <begin position="183"/>
        <end position="230"/>
    </location>
</feature>
<organism evidence="2 3">
    <name type="scientific">Marchantia polymorpha subsp. ruderalis</name>
    <dbReference type="NCBI Taxonomy" id="1480154"/>
    <lineage>
        <taxon>Eukaryota</taxon>
        <taxon>Viridiplantae</taxon>
        <taxon>Streptophyta</taxon>
        <taxon>Embryophyta</taxon>
        <taxon>Marchantiophyta</taxon>
        <taxon>Marchantiopsida</taxon>
        <taxon>Marchantiidae</taxon>
        <taxon>Marchantiales</taxon>
        <taxon>Marchantiaceae</taxon>
        <taxon>Marchantia</taxon>
    </lineage>
</organism>
<sequence>MELETETNEQACQLGQLNSGVRDEIMPEFKLNWEVPEDAMVSVDLKQTSVAWEEEFSTKDRFKLLEVEGELESSILLGLAEVTGAIGIQFSGYIGVIVCEQGLTECENRRKAEVSLKASLKTGLPSSIVDILSAVKLYPVQGTTLRTLSSVVVTAIEKELEKLADLTQLLTLTCEELEKKARKETKNSAAGLKEHLKTLKFSKRKHARSLKDEVSKPNHQSETGINREHKFETYEVKQALRDMPAERAGGDDLKLHEENSAAAVKRSTSSPPKSKTSRTPGPLDLSTREQARQRDKHRQNRRQDRGSEIQRQKKRFRTMQELVVFELSGTTEGESEEVCLEFDEQRSDRSPKAKTLLIELTISEIVMQSFSFVVHNQAFGISR</sequence>
<name>A0A176VMK0_MARPO</name>
<dbReference type="Proteomes" id="UP000077202">
    <property type="component" value="Unassembled WGS sequence"/>
</dbReference>
<evidence type="ECO:0000256" key="1">
    <source>
        <dbReference type="SAM" id="MobiDB-lite"/>
    </source>
</evidence>
<reference evidence="2" key="1">
    <citation type="submission" date="2016-03" db="EMBL/GenBank/DDBJ databases">
        <title>Mechanisms controlling the formation of the plant cell surface in tip-growing cells are functionally conserved among land plants.</title>
        <authorList>
            <person name="Honkanen S."/>
            <person name="Jones V.A."/>
            <person name="Morieri G."/>
            <person name="Champion C."/>
            <person name="Hetherington A.J."/>
            <person name="Kelly S."/>
            <person name="Saint-Marcoux D."/>
            <person name="Proust H."/>
            <person name="Prescott H."/>
            <person name="Dolan L."/>
        </authorList>
    </citation>
    <scope>NUCLEOTIDE SEQUENCE [LARGE SCALE GENOMIC DNA]</scope>
    <source>
        <tissue evidence="2">Whole gametophyte</tissue>
    </source>
</reference>
<proteinExistence type="predicted"/>
<dbReference type="EMBL" id="LVLJ01003397">
    <property type="protein sequence ID" value="OAE21562.1"/>
    <property type="molecule type" value="Genomic_DNA"/>
</dbReference>
<evidence type="ECO:0000313" key="3">
    <source>
        <dbReference type="Proteomes" id="UP000077202"/>
    </source>
</evidence>
<feature type="compositionally biased region" description="Basic and acidic residues" evidence="1">
    <location>
        <begin position="247"/>
        <end position="259"/>
    </location>
</feature>
<dbReference type="AlphaFoldDB" id="A0A176VMK0"/>
<protein>
    <submittedName>
        <fullName evidence="2">Uncharacterized protein</fullName>
    </submittedName>
</protein>
<gene>
    <name evidence="2" type="ORF">AXG93_1478s1050</name>
</gene>
<evidence type="ECO:0000313" key="2">
    <source>
        <dbReference type="EMBL" id="OAE21562.1"/>
    </source>
</evidence>
<feature type="compositionally biased region" description="Basic and acidic residues" evidence="1">
    <location>
        <begin position="183"/>
        <end position="197"/>
    </location>
</feature>
<feature type="compositionally biased region" description="Basic and acidic residues" evidence="1">
    <location>
        <begin position="301"/>
        <end position="311"/>
    </location>
</feature>
<accession>A0A176VMK0</accession>
<feature type="compositionally biased region" description="Basic residues" evidence="1">
    <location>
        <begin position="198"/>
        <end position="208"/>
    </location>
</feature>